<keyword evidence="1" id="KW-0521">NADP</keyword>
<gene>
    <name evidence="4" type="ORF">MSIMFB_01819</name>
</gene>
<dbReference type="InterPro" id="IPR036812">
    <property type="entry name" value="NAD(P)_OxRdtase_dom_sf"/>
</dbReference>
<dbReference type="InterPro" id="IPR020471">
    <property type="entry name" value="AKR"/>
</dbReference>
<evidence type="ECO:0000256" key="3">
    <source>
        <dbReference type="SAM" id="MobiDB-lite"/>
    </source>
</evidence>
<evidence type="ECO:0000313" key="4">
    <source>
        <dbReference type="EMBL" id="SOJ54321.1"/>
    </source>
</evidence>
<dbReference type="PANTHER" id="PTHR43827">
    <property type="entry name" value="2,5-DIKETO-D-GLUCONIC ACID REDUCTASE"/>
    <property type="match status" value="1"/>
</dbReference>
<sequence length="114" mass="12549">MRSPLLDSVSSGSNERATGRAVADSDVPRDQLYVVTKSAQTVAAGHPPRGLIRWHIQLGNIVVPKSANPERIASNFDVFDFELSANEMASISSRDDGKTAWSKSENLQFHRQVR</sequence>
<evidence type="ECO:0000313" key="5">
    <source>
        <dbReference type="Proteomes" id="UP000554965"/>
    </source>
</evidence>
<dbReference type="Gene3D" id="3.20.20.100">
    <property type="entry name" value="NADP-dependent oxidoreductase domain"/>
    <property type="match status" value="1"/>
</dbReference>
<protein>
    <submittedName>
        <fullName evidence="4">Putative oxidoreductase/MSMEI_2347</fullName>
        <ecNumber evidence="4">1.-.-.-</ecNumber>
    </submittedName>
</protein>
<keyword evidence="5" id="KW-1185">Reference proteome</keyword>
<feature type="region of interest" description="Disordered" evidence="3">
    <location>
        <begin position="92"/>
        <end position="114"/>
    </location>
</feature>
<proteinExistence type="predicted"/>
<organism evidence="4 5">
    <name type="scientific">Mycobacterium simulans</name>
    <dbReference type="NCBI Taxonomy" id="627089"/>
    <lineage>
        <taxon>Bacteria</taxon>
        <taxon>Bacillati</taxon>
        <taxon>Actinomycetota</taxon>
        <taxon>Actinomycetes</taxon>
        <taxon>Mycobacteriales</taxon>
        <taxon>Mycobacteriaceae</taxon>
        <taxon>Mycobacterium</taxon>
    </lineage>
</organism>
<dbReference type="EC" id="1.-.-.-" evidence="4"/>
<keyword evidence="2 4" id="KW-0560">Oxidoreductase</keyword>
<reference evidence="4 5" key="1">
    <citation type="submission" date="2017-10" db="EMBL/GenBank/DDBJ databases">
        <authorList>
            <consortium name="Urmite Genomes"/>
        </authorList>
    </citation>
    <scope>NUCLEOTIDE SEQUENCE [LARGE SCALE GENOMIC DNA]</scope>
    <source>
        <strain evidence="4 5">FB-527</strain>
    </source>
</reference>
<evidence type="ECO:0000256" key="1">
    <source>
        <dbReference type="ARBA" id="ARBA00022857"/>
    </source>
</evidence>
<dbReference type="EMBL" id="OCTY01000002">
    <property type="protein sequence ID" value="SOJ54321.1"/>
    <property type="molecule type" value="Genomic_DNA"/>
</dbReference>
<dbReference type="PANTHER" id="PTHR43827:SF3">
    <property type="entry name" value="NADP-DEPENDENT OXIDOREDUCTASE DOMAIN-CONTAINING PROTEIN"/>
    <property type="match status" value="1"/>
</dbReference>
<dbReference type="PROSITE" id="PS00063">
    <property type="entry name" value="ALDOKETO_REDUCTASE_3"/>
    <property type="match status" value="1"/>
</dbReference>
<feature type="compositionally biased region" description="Polar residues" evidence="3">
    <location>
        <begin position="101"/>
        <end position="114"/>
    </location>
</feature>
<evidence type="ECO:0000256" key="2">
    <source>
        <dbReference type="ARBA" id="ARBA00023002"/>
    </source>
</evidence>
<accession>A0A7Z7N922</accession>
<comment type="caution">
    <text evidence="4">The sequence shown here is derived from an EMBL/GenBank/DDBJ whole genome shotgun (WGS) entry which is preliminary data.</text>
</comment>
<dbReference type="AlphaFoldDB" id="A0A7Z7N922"/>
<dbReference type="InterPro" id="IPR018170">
    <property type="entry name" value="Aldo/ket_reductase_CS"/>
</dbReference>
<dbReference type="GO" id="GO:0016616">
    <property type="term" value="F:oxidoreductase activity, acting on the CH-OH group of donors, NAD or NADP as acceptor"/>
    <property type="evidence" value="ECO:0007669"/>
    <property type="project" value="UniProtKB-ARBA"/>
</dbReference>
<dbReference type="SUPFAM" id="SSF51430">
    <property type="entry name" value="NAD(P)-linked oxidoreductase"/>
    <property type="match status" value="1"/>
</dbReference>
<feature type="region of interest" description="Disordered" evidence="3">
    <location>
        <begin position="1"/>
        <end position="24"/>
    </location>
</feature>
<name>A0A7Z7N922_9MYCO</name>
<dbReference type="Proteomes" id="UP000554965">
    <property type="component" value="Unassembled WGS sequence"/>
</dbReference>